<feature type="transmembrane region" description="Helical" evidence="9">
    <location>
        <begin position="66"/>
        <end position="85"/>
    </location>
</feature>
<dbReference type="EC" id="2.3.1.269" evidence="9"/>
<evidence type="ECO:0000313" key="11">
    <source>
        <dbReference type="EMBL" id="RVU43269.1"/>
    </source>
</evidence>
<keyword evidence="11" id="KW-0449">Lipoprotein</keyword>
<keyword evidence="7 9" id="KW-0472">Membrane</keyword>
<evidence type="ECO:0000256" key="8">
    <source>
        <dbReference type="ARBA" id="ARBA00023315"/>
    </source>
</evidence>
<dbReference type="InterPro" id="IPR036526">
    <property type="entry name" value="C-N_Hydrolase_sf"/>
</dbReference>
<comment type="caution">
    <text evidence="11">The sequence shown here is derived from an EMBL/GenBank/DDBJ whole genome shotgun (WGS) entry which is preliminary data.</text>
</comment>
<feature type="transmembrane region" description="Helical" evidence="9">
    <location>
        <begin position="506"/>
        <end position="525"/>
    </location>
</feature>
<keyword evidence="6 9" id="KW-1133">Transmembrane helix</keyword>
<dbReference type="PANTHER" id="PTHR38686:SF1">
    <property type="entry name" value="APOLIPOPROTEIN N-ACYLTRANSFERASE"/>
    <property type="match status" value="1"/>
</dbReference>
<reference evidence="11 12" key="1">
    <citation type="submission" date="2019-01" db="EMBL/GenBank/DDBJ databases">
        <authorList>
            <person name="Chen W.-M."/>
        </authorList>
    </citation>
    <scope>NUCLEOTIDE SEQUENCE [LARGE SCALE GENOMIC DNA]</scope>
    <source>
        <strain evidence="11 12">KYPY4</strain>
    </source>
</reference>
<dbReference type="UniPathway" id="UPA00666"/>
<dbReference type="OrthoDB" id="9804277at2"/>
<organism evidence="11 12">
    <name type="scientific">Rubrivivax rivuli</name>
    <dbReference type="NCBI Taxonomy" id="1862385"/>
    <lineage>
        <taxon>Bacteria</taxon>
        <taxon>Pseudomonadati</taxon>
        <taxon>Pseudomonadota</taxon>
        <taxon>Betaproteobacteria</taxon>
        <taxon>Burkholderiales</taxon>
        <taxon>Sphaerotilaceae</taxon>
        <taxon>Rubrivivax</taxon>
    </lineage>
</organism>
<dbReference type="PROSITE" id="PS50263">
    <property type="entry name" value="CN_HYDROLASE"/>
    <property type="match status" value="1"/>
</dbReference>
<dbReference type="PANTHER" id="PTHR38686">
    <property type="entry name" value="APOLIPOPROTEIN N-ACYLTRANSFERASE"/>
    <property type="match status" value="1"/>
</dbReference>
<comment type="similarity">
    <text evidence="2 9">Belongs to the CN hydrolase family. Apolipoprotein N-acyltransferase subfamily.</text>
</comment>
<protein>
    <recommendedName>
        <fullName evidence="9">Apolipoprotein N-acyltransferase</fullName>
        <shortName evidence="9">ALP N-acyltransferase</shortName>
        <ecNumber evidence="9">2.3.1.269</ecNumber>
    </recommendedName>
</protein>
<dbReference type="Gene3D" id="3.60.110.10">
    <property type="entry name" value="Carbon-nitrogen hydrolase"/>
    <property type="match status" value="1"/>
</dbReference>
<dbReference type="InterPro" id="IPR045378">
    <property type="entry name" value="LNT_N"/>
</dbReference>
<keyword evidence="8 9" id="KW-0012">Acyltransferase</keyword>
<proteinExistence type="inferred from homology"/>
<comment type="subcellular location">
    <subcellularLocation>
        <location evidence="1 9">Cell membrane</location>
        <topology evidence="1 9">Multi-pass membrane protein</topology>
    </subcellularLocation>
</comment>
<dbReference type="GO" id="GO:0005886">
    <property type="term" value="C:plasma membrane"/>
    <property type="evidence" value="ECO:0007669"/>
    <property type="project" value="UniProtKB-SubCell"/>
</dbReference>
<dbReference type="Pfam" id="PF00795">
    <property type="entry name" value="CN_hydrolase"/>
    <property type="match status" value="1"/>
</dbReference>
<feature type="transmembrane region" description="Helical" evidence="9">
    <location>
        <begin position="41"/>
        <end position="59"/>
    </location>
</feature>
<comment type="pathway">
    <text evidence="9">Protein modification; lipoprotein biosynthesis (N-acyl transfer).</text>
</comment>
<evidence type="ECO:0000256" key="2">
    <source>
        <dbReference type="ARBA" id="ARBA00010065"/>
    </source>
</evidence>
<evidence type="ECO:0000256" key="5">
    <source>
        <dbReference type="ARBA" id="ARBA00022692"/>
    </source>
</evidence>
<feature type="transmembrane region" description="Helical" evidence="9">
    <location>
        <begin position="133"/>
        <end position="157"/>
    </location>
</feature>
<dbReference type="GO" id="GO:0042158">
    <property type="term" value="P:lipoprotein biosynthetic process"/>
    <property type="evidence" value="ECO:0007669"/>
    <property type="project" value="UniProtKB-UniRule"/>
</dbReference>
<dbReference type="RefSeq" id="WP_128230554.1">
    <property type="nucleotide sequence ID" value="NZ_SACR01000007.1"/>
</dbReference>
<dbReference type="InterPro" id="IPR004563">
    <property type="entry name" value="Apolipo_AcylTrfase"/>
</dbReference>
<name>A0A437R915_9BURK</name>
<evidence type="ECO:0000256" key="3">
    <source>
        <dbReference type="ARBA" id="ARBA00022475"/>
    </source>
</evidence>
<dbReference type="Proteomes" id="UP000285575">
    <property type="component" value="Unassembled WGS sequence"/>
</dbReference>
<dbReference type="SUPFAM" id="SSF56317">
    <property type="entry name" value="Carbon-nitrogen hydrolase"/>
    <property type="match status" value="1"/>
</dbReference>
<evidence type="ECO:0000256" key="6">
    <source>
        <dbReference type="ARBA" id="ARBA00022989"/>
    </source>
</evidence>
<gene>
    <name evidence="9" type="primary">lnt</name>
    <name evidence="11" type="ORF">EOE66_20175</name>
</gene>
<keyword evidence="3 9" id="KW-1003">Cell membrane</keyword>
<comment type="function">
    <text evidence="9">Catalyzes the phospholipid dependent N-acylation of the N-terminal cysteine of apolipoprotein, the last step in lipoprotein maturation.</text>
</comment>
<dbReference type="NCBIfam" id="TIGR00546">
    <property type="entry name" value="lnt"/>
    <property type="match status" value="1"/>
</dbReference>
<dbReference type="AlphaFoldDB" id="A0A437R915"/>
<dbReference type="EMBL" id="SACR01000007">
    <property type="protein sequence ID" value="RVU43269.1"/>
    <property type="molecule type" value="Genomic_DNA"/>
</dbReference>
<feature type="transmembrane region" description="Helical" evidence="9">
    <location>
        <begin position="205"/>
        <end position="224"/>
    </location>
</feature>
<dbReference type="GO" id="GO:0016410">
    <property type="term" value="F:N-acyltransferase activity"/>
    <property type="evidence" value="ECO:0007669"/>
    <property type="project" value="UniProtKB-UniRule"/>
</dbReference>
<dbReference type="InterPro" id="IPR003010">
    <property type="entry name" value="C-N_Hydrolase"/>
</dbReference>
<feature type="transmembrane region" description="Helical" evidence="9">
    <location>
        <begin position="97"/>
        <end position="121"/>
    </location>
</feature>
<evidence type="ECO:0000256" key="7">
    <source>
        <dbReference type="ARBA" id="ARBA00023136"/>
    </source>
</evidence>
<comment type="catalytic activity">
    <reaction evidence="9">
        <text>N-terminal S-1,2-diacyl-sn-glyceryl-L-cysteinyl-[lipoprotein] + a glycerophospholipid = N-acyl-S-1,2-diacyl-sn-glyceryl-L-cysteinyl-[lipoprotein] + a 2-acyl-sn-glycero-3-phospholipid + H(+)</text>
        <dbReference type="Rhea" id="RHEA:48228"/>
        <dbReference type="Rhea" id="RHEA-COMP:14681"/>
        <dbReference type="Rhea" id="RHEA-COMP:14684"/>
        <dbReference type="ChEBI" id="CHEBI:15378"/>
        <dbReference type="ChEBI" id="CHEBI:136912"/>
        <dbReference type="ChEBI" id="CHEBI:140656"/>
        <dbReference type="ChEBI" id="CHEBI:140657"/>
        <dbReference type="ChEBI" id="CHEBI:140660"/>
        <dbReference type="EC" id="2.3.1.269"/>
    </reaction>
</comment>
<keyword evidence="5 9" id="KW-0812">Transmembrane</keyword>
<evidence type="ECO:0000259" key="10">
    <source>
        <dbReference type="PROSITE" id="PS50263"/>
    </source>
</evidence>
<evidence type="ECO:0000256" key="9">
    <source>
        <dbReference type="HAMAP-Rule" id="MF_01148"/>
    </source>
</evidence>
<evidence type="ECO:0000256" key="1">
    <source>
        <dbReference type="ARBA" id="ARBA00004651"/>
    </source>
</evidence>
<keyword evidence="4 9" id="KW-0808">Transferase</keyword>
<sequence>MSFGGPPPPLPPRRGRWRWLAPSAAAVLGALQTLAFVHTAWWPLPLLALAGLVALLDTASPRRAALLGWCYGTAWLAAGTWWLFISMHRYGGLPAPLAAAAVFALSAALSLYLALACAAYARWRRGTGWDVALFTSVWLLAELARGVLFTGFPWVAAGYALVDAPLAALAPWLGVYGMGAVMAALAAGLWGVLRAAHGLAPVRSAALALALPLGVLLAAVAAPAEFTRPTGPLQVALLQTNVAQDEKFSAERLPESLAWVARGLLEARAELVVAPETAVPLLPGQLEEFAPGYWQQLQAHFATTGAGVGGGPRAALVGVPLGDFDRGYTNSVAGLTARPAGAAEYRYDKHHLVPFGEFIPTGFRWFTQMMNIPLGDFSRGGLQQPSFAVRGQRVAPNICYEDLFGEELAQRFADPATAPTVMANLSNIGWFGNSIAIPQHLNISRLRTLELQRPMLRATNTGATAVVDHRGRVTAQLAPHTRGVLDAVVEGREGLTPFAWWASRSGLAPLLGLALLLGAAALVAGRRRPGP</sequence>
<evidence type="ECO:0000313" key="12">
    <source>
        <dbReference type="Proteomes" id="UP000285575"/>
    </source>
</evidence>
<feature type="domain" description="CN hydrolase" evidence="10">
    <location>
        <begin position="238"/>
        <end position="491"/>
    </location>
</feature>
<dbReference type="CDD" id="cd07571">
    <property type="entry name" value="ALP_N-acyl_transferase"/>
    <property type="match status" value="1"/>
</dbReference>
<feature type="transmembrane region" description="Helical" evidence="9">
    <location>
        <begin position="169"/>
        <end position="193"/>
    </location>
</feature>
<keyword evidence="12" id="KW-1185">Reference proteome</keyword>
<evidence type="ECO:0000256" key="4">
    <source>
        <dbReference type="ARBA" id="ARBA00022679"/>
    </source>
</evidence>
<dbReference type="Pfam" id="PF20154">
    <property type="entry name" value="LNT_N"/>
    <property type="match status" value="1"/>
</dbReference>
<accession>A0A437R915</accession>
<dbReference type="HAMAP" id="MF_01148">
    <property type="entry name" value="Lnt"/>
    <property type="match status" value="1"/>
</dbReference>